<keyword evidence="4 6" id="KW-1133">Transmembrane helix</keyword>
<evidence type="ECO:0000256" key="1">
    <source>
        <dbReference type="ARBA" id="ARBA00004651"/>
    </source>
</evidence>
<evidence type="ECO:0000256" key="5">
    <source>
        <dbReference type="ARBA" id="ARBA00023136"/>
    </source>
</evidence>
<dbReference type="Gene3D" id="1.20.1250.20">
    <property type="entry name" value="MFS general substrate transporter like domains"/>
    <property type="match status" value="2"/>
</dbReference>
<dbReference type="OrthoDB" id="3656065at2"/>
<dbReference type="InterPro" id="IPR011701">
    <property type="entry name" value="MFS"/>
</dbReference>
<dbReference type="Pfam" id="PF07690">
    <property type="entry name" value="MFS_1"/>
    <property type="match status" value="2"/>
</dbReference>
<feature type="transmembrane region" description="Helical" evidence="6">
    <location>
        <begin position="371"/>
        <end position="394"/>
    </location>
</feature>
<feature type="transmembrane region" description="Helical" evidence="6">
    <location>
        <begin position="346"/>
        <end position="365"/>
    </location>
</feature>
<feature type="transmembrane region" description="Helical" evidence="6">
    <location>
        <begin position="205"/>
        <end position="225"/>
    </location>
</feature>
<dbReference type="SUPFAM" id="SSF103473">
    <property type="entry name" value="MFS general substrate transporter"/>
    <property type="match status" value="2"/>
</dbReference>
<dbReference type="PANTHER" id="PTHR42718:SF9">
    <property type="entry name" value="MAJOR FACILITATOR SUPERFAMILY MULTIDRUG TRANSPORTER MFSC"/>
    <property type="match status" value="1"/>
</dbReference>
<feature type="transmembrane region" description="Helical" evidence="6">
    <location>
        <begin position="144"/>
        <end position="167"/>
    </location>
</feature>
<evidence type="ECO:0000256" key="2">
    <source>
        <dbReference type="ARBA" id="ARBA00022448"/>
    </source>
</evidence>
<dbReference type="KEGG" id="amd:AMED_7129"/>
<dbReference type="GO" id="GO:0005886">
    <property type="term" value="C:plasma membrane"/>
    <property type="evidence" value="ECO:0007669"/>
    <property type="project" value="UniProtKB-SubCell"/>
</dbReference>
<dbReference type="GO" id="GO:0022857">
    <property type="term" value="F:transmembrane transporter activity"/>
    <property type="evidence" value="ECO:0007669"/>
    <property type="project" value="InterPro"/>
</dbReference>
<dbReference type="AlphaFoldDB" id="A0A0H3DDS6"/>
<organism evidence="8 9">
    <name type="scientific">Amycolatopsis mediterranei (strain U-32)</name>
    <dbReference type="NCBI Taxonomy" id="749927"/>
    <lineage>
        <taxon>Bacteria</taxon>
        <taxon>Bacillati</taxon>
        <taxon>Actinomycetota</taxon>
        <taxon>Actinomycetes</taxon>
        <taxon>Pseudonocardiales</taxon>
        <taxon>Pseudonocardiaceae</taxon>
        <taxon>Amycolatopsis</taxon>
    </lineage>
</organism>
<dbReference type="HOGENOM" id="CLU_000960_28_3_11"/>
<gene>
    <name evidence="8" type="ordered locus">AMED_7129</name>
</gene>
<evidence type="ECO:0000259" key="7">
    <source>
        <dbReference type="PROSITE" id="PS50850"/>
    </source>
</evidence>
<feature type="transmembrane region" description="Helical" evidence="6">
    <location>
        <begin position="445"/>
        <end position="465"/>
    </location>
</feature>
<feature type="transmembrane region" description="Helical" evidence="6">
    <location>
        <begin position="173"/>
        <end position="193"/>
    </location>
</feature>
<accession>A0A0H3DDS6</accession>
<feature type="transmembrane region" description="Helical" evidence="6">
    <location>
        <begin position="55"/>
        <end position="75"/>
    </location>
</feature>
<keyword evidence="5 6" id="KW-0472">Membrane</keyword>
<keyword evidence="3 6" id="KW-0812">Transmembrane</keyword>
<dbReference type="PROSITE" id="PS50850">
    <property type="entry name" value="MFS"/>
    <property type="match status" value="1"/>
</dbReference>
<protein>
    <submittedName>
        <fullName evidence="8">Major facilitator transporter</fullName>
    </submittedName>
</protein>
<evidence type="ECO:0000256" key="6">
    <source>
        <dbReference type="SAM" id="Phobius"/>
    </source>
</evidence>
<proteinExistence type="predicted"/>
<sequence>MMSSSAELSDSIRPTRPVPIIIAILLLAVVVSTFESTMMFNALPRLISAFHTSPANVSWVLTAYTLVAAASAAVCGRLGDVYGRRRVLLVLLLVSAVGSIISISTGDLAGVVTGRAIQGISGGILPLCFGIVREHLPRHRIPVAVAVIAGAAMLAGAAGNIISGAIIDALDWHYIFVVAAAVALIAAGACTVLPRSRLTATVTRIDWIGAILFAPAIGLVLFGITESGSWGWADGRTLGFIVGGLALLAVWIWWELRRHQPMINLRLFGERKQALTLTATAFASIGPIGATGFLLQLIMQTPTSAPIGLGLTATAAGALSFCTAIIGFLLSPLSGRISRLAGSRRSLAIGGGFGILSTILLAVIGNSLVGMLITALCLTVTTSFMLTSLPNLIVEGVPAENTSEATGVNTVVQQAFNGVGNSVATLLLSLSLVPGTEFSTKGAYLQVFGLIGVCCVAALVLSLFIRKGSPAVSGAPAAPVVAEA</sequence>
<dbReference type="eggNOG" id="COG0477">
    <property type="taxonomic scope" value="Bacteria"/>
</dbReference>
<keyword evidence="2" id="KW-0813">Transport</keyword>
<evidence type="ECO:0000256" key="3">
    <source>
        <dbReference type="ARBA" id="ARBA00022692"/>
    </source>
</evidence>
<feature type="transmembrane region" description="Helical" evidence="6">
    <location>
        <begin position="87"/>
        <end position="106"/>
    </location>
</feature>
<dbReference type="InterPro" id="IPR036259">
    <property type="entry name" value="MFS_trans_sf"/>
</dbReference>
<dbReference type="PANTHER" id="PTHR42718">
    <property type="entry name" value="MAJOR FACILITATOR SUPERFAMILY MULTIDRUG TRANSPORTER MFSC"/>
    <property type="match status" value="1"/>
</dbReference>
<reference evidence="8 9" key="1">
    <citation type="journal article" date="2010" name="Cell Res.">
        <title>Complete genome sequence of the rifamycin SV-producing Amycolatopsis mediterranei U32 revealed its genetic characteristics in phylogeny and metabolism.</title>
        <authorList>
            <person name="Zhao W."/>
            <person name="Zhong Y."/>
            <person name="Yuan H."/>
            <person name="Wang J."/>
            <person name="Zheng H."/>
            <person name="Wang Y."/>
            <person name="Cen X."/>
            <person name="Xu F."/>
            <person name="Bai J."/>
            <person name="Han X."/>
            <person name="Lu G."/>
            <person name="Zhu Y."/>
            <person name="Shao Z."/>
            <person name="Yan H."/>
            <person name="Li C."/>
            <person name="Peng N."/>
            <person name="Zhang Z."/>
            <person name="Zhang Y."/>
            <person name="Lin W."/>
            <person name="Fan Y."/>
            <person name="Qin Z."/>
            <person name="Hu Y."/>
            <person name="Zhu B."/>
            <person name="Wang S."/>
            <person name="Ding X."/>
            <person name="Zhao G.P."/>
        </authorList>
    </citation>
    <scope>NUCLEOTIDE SEQUENCE [LARGE SCALE GENOMIC DNA]</scope>
    <source>
        <strain evidence="9">U-32</strain>
    </source>
</reference>
<evidence type="ECO:0000313" key="9">
    <source>
        <dbReference type="Proteomes" id="UP000000328"/>
    </source>
</evidence>
<dbReference type="Proteomes" id="UP000000328">
    <property type="component" value="Chromosome"/>
</dbReference>
<feature type="transmembrane region" description="Helical" evidence="6">
    <location>
        <begin position="237"/>
        <end position="254"/>
    </location>
</feature>
<feature type="transmembrane region" description="Helical" evidence="6">
    <location>
        <begin position="275"/>
        <end position="299"/>
    </location>
</feature>
<dbReference type="PATRIC" id="fig|749927.5.peg.7414"/>
<feature type="transmembrane region" description="Helical" evidence="6">
    <location>
        <begin position="311"/>
        <end position="334"/>
    </location>
</feature>
<name>A0A0H3DDS6_AMYMU</name>
<feature type="transmembrane region" description="Helical" evidence="6">
    <location>
        <begin position="20"/>
        <end position="43"/>
    </location>
</feature>
<evidence type="ECO:0000256" key="4">
    <source>
        <dbReference type="ARBA" id="ARBA00022989"/>
    </source>
</evidence>
<feature type="transmembrane region" description="Helical" evidence="6">
    <location>
        <begin position="112"/>
        <end position="132"/>
    </location>
</feature>
<comment type="subcellular location">
    <subcellularLocation>
        <location evidence="1">Cell membrane</location>
        <topology evidence="1">Multi-pass membrane protein</topology>
    </subcellularLocation>
</comment>
<feature type="domain" description="Major facilitator superfamily (MFS) profile" evidence="7">
    <location>
        <begin position="21"/>
        <end position="470"/>
    </location>
</feature>
<feature type="transmembrane region" description="Helical" evidence="6">
    <location>
        <begin position="415"/>
        <end position="433"/>
    </location>
</feature>
<evidence type="ECO:0000313" key="8">
    <source>
        <dbReference type="EMBL" id="ADJ48846.1"/>
    </source>
</evidence>
<dbReference type="InterPro" id="IPR020846">
    <property type="entry name" value="MFS_dom"/>
</dbReference>
<dbReference type="EMBL" id="CP002000">
    <property type="protein sequence ID" value="ADJ48846.1"/>
    <property type="molecule type" value="Genomic_DNA"/>
</dbReference>